<dbReference type="Proteomes" id="UP000318313">
    <property type="component" value="Chromosome"/>
</dbReference>
<dbReference type="Gene3D" id="1.25.10.10">
    <property type="entry name" value="Leucine-rich Repeat Variant"/>
    <property type="match status" value="1"/>
</dbReference>
<keyword evidence="3" id="KW-1185">Reference proteome</keyword>
<dbReference type="InterPro" id="IPR016024">
    <property type="entry name" value="ARM-type_fold"/>
</dbReference>
<gene>
    <name evidence="2" type="ORF">Enr17x_39690</name>
</gene>
<dbReference type="EMBL" id="CP037452">
    <property type="protein sequence ID" value="QDV51910.1"/>
    <property type="molecule type" value="Genomic_DNA"/>
</dbReference>
<sequence>MKELSVRQSTCSFQAFSRIGMLAARMTAIPLLATGLLLLSSSALLSQQPAPPNQPNPEQPAAKKKPAAAQPKPGMQDPGLDQVKELMTPEEAERFRKTKLRDFEELLRGGKISSDADKKLIAEGARYNLYLMTLKQDPRKPENKTDLKKLRANILRDIQFSGRVSGNYQARELYLEELTKRAEDLFDNHRLVRFSAVVLLSSLDLRDEDRRKKLNRVAYVPAYAPLLKIIASPRQPTELKIIAANGLARIGEIGDPTNSRRVSIVEALIPALELSVQEHSWYQRSLVDTLGSMGITDNLARRPVVVNALLKVMNDPKRTWRVRSSAAYNLGKLPLKANSDIKLITYSIVDLTRKMIKAYNANNKARFWKRYFWNVYLAFKPQAAGMDNGLTQKPVNQTVVNDAYKQIIKPVKTVLQPGVTPPIAPDVTKSMDDWLKKNLPKNFRVAPVQAKPKNQQVAEGN</sequence>
<proteinExistence type="predicted"/>
<organism evidence="2 3">
    <name type="scientific">Gimesia fumaroli</name>
    <dbReference type="NCBI Taxonomy" id="2527976"/>
    <lineage>
        <taxon>Bacteria</taxon>
        <taxon>Pseudomonadati</taxon>
        <taxon>Planctomycetota</taxon>
        <taxon>Planctomycetia</taxon>
        <taxon>Planctomycetales</taxon>
        <taxon>Planctomycetaceae</taxon>
        <taxon>Gimesia</taxon>
    </lineage>
</organism>
<name>A0A518IFQ9_9PLAN</name>
<feature type="compositionally biased region" description="Pro residues" evidence="1">
    <location>
        <begin position="49"/>
        <end position="58"/>
    </location>
</feature>
<evidence type="ECO:0000313" key="3">
    <source>
        <dbReference type="Proteomes" id="UP000318313"/>
    </source>
</evidence>
<evidence type="ECO:0000256" key="1">
    <source>
        <dbReference type="SAM" id="MobiDB-lite"/>
    </source>
</evidence>
<reference evidence="2 3" key="1">
    <citation type="submission" date="2019-03" db="EMBL/GenBank/DDBJ databases">
        <title>Deep-cultivation of Planctomycetes and their phenomic and genomic characterization uncovers novel biology.</title>
        <authorList>
            <person name="Wiegand S."/>
            <person name="Jogler M."/>
            <person name="Boedeker C."/>
            <person name="Pinto D."/>
            <person name="Vollmers J."/>
            <person name="Rivas-Marin E."/>
            <person name="Kohn T."/>
            <person name="Peeters S.H."/>
            <person name="Heuer A."/>
            <person name="Rast P."/>
            <person name="Oberbeckmann S."/>
            <person name="Bunk B."/>
            <person name="Jeske O."/>
            <person name="Meyerdierks A."/>
            <person name="Storesund J.E."/>
            <person name="Kallscheuer N."/>
            <person name="Luecker S."/>
            <person name="Lage O.M."/>
            <person name="Pohl T."/>
            <person name="Merkel B.J."/>
            <person name="Hornburger P."/>
            <person name="Mueller R.-W."/>
            <person name="Bruemmer F."/>
            <person name="Labrenz M."/>
            <person name="Spormann A.M."/>
            <person name="Op den Camp H."/>
            <person name="Overmann J."/>
            <person name="Amann R."/>
            <person name="Jetten M.S.M."/>
            <person name="Mascher T."/>
            <person name="Medema M.H."/>
            <person name="Devos D.P."/>
            <person name="Kaster A.-K."/>
            <person name="Ovreas L."/>
            <person name="Rohde M."/>
            <person name="Galperin M.Y."/>
            <person name="Jogler C."/>
        </authorList>
    </citation>
    <scope>NUCLEOTIDE SEQUENCE [LARGE SCALE GENOMIC DNA]</scope>
    <source>
        <strain evidence="2 3">Enr17</strain>
    </source>
</reference>
<protein>
    <recommendedName>
        <fullName evidence="4">HEAT repeat protein</fullName>
    </recommendedName>
</protein>
<evidence type="ECO:0008006" key="4">
    <source>
        <dbReference type="Google" id="ProtNLM"/>
    </source>
</evidence>
<dbReference type="SUPFAM" id="SSF48371">
    <property type="entry name" value="ARM repeat"/>
    <property type="match status" value="1"/>
</dbReference>
<accession>A0A518IFQ9</accession>
<dbReference type="InterPro" id="IPR011989">
    <property type="entry name" value="ARM-like"/>
</dbReference>
<evidence type="ECO:0000313" key="2">
    <source>
        <dbReference type="EMBL" id="QDV51910.1"/>
    </source>
</evidence>
<feature type="region of interest" description="Disordered" evidence="1">
    <location>
        <begin position="46"/>
        <end position="80"/>
    </location>
</feature>
<dbReference type="KEGG" id="gfm:Enr17x_39690"/>
<dbReference type="AlphaFoldDB" id="A0A518IFQ9"/>